<reference evidence="3 4" key="2">
    <citation type="submission" date="2014-12" db="EMBL/GenBank/DDBJ databases">
        <title>Draft Genome Sequence of Pseudoalteromonas luteoviolacea HI1.</title>
        <authorList>
            <person name="Asahina A.Y."/>
            <person name="Hadfield M.G."/>
        </authorList>
    </citation>
    <scope>NUCLEOTIDE SEQUENCE [LARGE SCALE GENOMIC DNA]</scope>
    <source>
        <strain evidence="3 4">HI1</strain>
    </source>
</reference>
<feature type="compositionally biased region" description="Acidic residues" evidence="1">
    <location>
        <begin position="671"/>
        <end position="681"/>
    </location>
</feature>
<evidence type="ECO:0000256" key="1">
    <source>
        <dbReference type="SAM" id="MobiDB-lite"/>
    </source>
</evidence>
<evidence type="ECO:0000313" key="4">
    <source>
        <dbReference type="Proteomes" id="UP000031327"/>
    </source>
</evidence>
<accession>A0A023Q1A6</accession>
<reference evidence="2" key="1">
    <citation type="journal article" date="2014" name="Science">
        <title>Marine tubeworm metamorphosis induced by arrays of bacterial phage tail-like structures.</title>
        <authorList>
            <person name="Shikuma N.J."/>
            <person name="Pilhofer M."/>
            <person name="Weiss G.L."/>
            <person name="Hadfield M.G."/>
            <person name="Jensen G.J."/>
            <person name="Newman D.K."/>
        </authorList>
    </citation>
    <scope>NUCLEOTIDE SEQUENCE</scope>
    <source>
        <strain evidence="2">HI1</strain>
    </source>
</reference>
<dbReference type="EMBL" id="JWIC01000007">
    <property type="protein sequence ID" value="KID56047.1"/>
    <property type="molecule type" value="Genomic_DNA"/>
</dbReference>
<dbReference type="Gene3D" id="2.30.110.50">
    <property type="match status" value="1"/>
</dbReference>
<feature type="compositionally biased region" description="Basic and acidic residues" evidence="1">
    <location>
        <begin position="682"/>
        <end position="691"/>
    </location>
</feature>
<dbReference type="OrthoDB" id="9157515at2"/>
<dbReference type="Gene3D" id="4.10.220.110">
    <property type="match status" value="1"/>
</dbReference>
<gene>
    <name evidence="3" type="ORF">JF50_17220</name>
</gene>
<feature type="region of interest" description="Disordered" evidence="1">
    <location>
        <begin position="662"/>
        <end position="691"/>
    </location>
</feature>
<evidence type="ECO:0008006" key="5">
    <source>
        <dbReference type="Google" id="ProtNLM"/>
    </source>
</evidence>
<dbReference type="Proteomes" id="UP000031327">
    <property type="component" value="Unassembled WGS sequence"/>
</dbReference>
<dbReference type="InterPro" id="IPR037026">
    <property type="entry name" value="Vgr_OB-fold_dom_sf"/>
</dbReference>
<dbReference type="AlphaFoldDB" id="A0A023Q1A6"/>
<protein>
    <recommendedName>
        <fullName evidence="5">Type VI secretion system tip protein VgrG</fullName>
    </recommendedName>
</protein>
<dbReference type="Gene3D" id="3.55.50.10">
    <property type="entry name" value="Baseplate protein-like domains"/>
    <property type="match status" value="1"/>
</dbReference>
<name>A0A023Q1A6_9GAMM</name>
<evidence type="ECO:0000313" key="2">
    <source>
        <dbReference type="EMBL" id="AHX39932.1"/>
    </source>
</evidence>
<dbReference type="Pfam" id="PF05954">
    <property type="entry name" value="Phage_GPD"/>
    <property type="match status" value="1"/>
</dbReference>
<dbReference type="EMBL" id="KF724688">
    <property type="protein sequence ID" value="AHX39932.1"/>
    <property type="molecule type" value="Genomic_DNA"/>
</dbReference>
<proteinExistence type="predicted"/>
<evidence type="ECO:0000313" key="3">
    <source>
        <dbReference type="EMBL" id="KID56047.1"/>
    </source>
</evidence>
<dbReference type="SUPFAM" id="SSF69279">
    <property type="entry name" value="Phage tail proteins"/>
    <property type="match status" value="2"/>
</dbReference>
<dbReference type="RefSeq" id="WP_039610619.1">
    <property type="nucleotide sequence ID" value="NZ_JWIC01000007.1"/>
</dbReference>
<dbReference type="Gene3D" id="2.40.50.230">
    <property type="entry name" value="Gp5 N-terminal domain"/>
    <property type="match status" value="1"/>
</dbReference>
<sequence length="691" mass="76198">MAQTRMQIYGLSHQAFVTHFELTSCISEFFLLSAKIESKLKIDNDLVLGNAVTFETIHKDGKSTFFTATLSDFSAQHVHSELHQYQLTLKPKLSRLVDSHHSRIFVNSNVRSVIQQLLTQVGYQAEQIDWRLSHPLPFEKIRVQPLEQDHQFLLRLLQQYGLFYWFECTGLNEKVVISDSNLNSPYVSRGQLKLRNSDGIERNNTAQYVGFFEFNRAVSWHLVGSQVHQSTSPPSTGTSVTKNYFEPNLNTQSTAQLSTDFELSAQTKNDVLRLTGNVPDALPGYSFSLVCNAIGQVSGDYLCIEAKHIFSAGNSEEPDSANHHCKITCIPRSKPFKLPIQPNLPKPMVFRSHVVTEQAGNDPTQVALDSNGHYHYKPQYAEDISVVPHAIKALTRYACSGQAQATGWHFPLLPSSQVLIGCINNDPDNTFIMGFAPDQQQTSLVTSQNAEHNIMQTRTNNQLLFDDNERTPKVLLKTLNGEQHIELNSDCSAPFIQIAAQQGAMTLISADDFTIQSGNRIQVQARASAQLKSKKAVAMRTDRSTIETHSNSTQNLIGSKVEASANTHSSIKSGKHINCVIGQDCNLESVGGIVLSAPNGSQVLHGDDGITIRGLGMGTLGLYSQGASITLDTSGNIEIIASKLLTLKGKAATILDGPVEYDFESPQSPSESEEPNISDVEDNSRVSIRDI</sequence>
<organism evidence="2">
    <name type="scientific">Pseudoalteromonas luteoviolacea</name>
    <dbReference type="NCBI Taxonomy" id="43657"/>
    <lineage>
        <taxon>Bacteria</taxon>
        <taxon>Pseudomonadati</taxon>
        <taxon>Pseudomonadota</taxon>
        <taxon>Gammaproteobacteria</taxon>
        <taxon>Alteromonadales</taxon>
        <taxon>Pseudoalteromonadaceae</taxon>
        <taxon>Pseudoalteromonas</taxon>
    </lineage>
</organism>